<dbReference type="InParanoid" id="A0A1X2HVF1"/>
<keyword evidence="4 7" id="KW-0863">Zinc-finger</keyword>
<organism evidence="10 11">
    <name type="scientific">Syncephalastrum racemosum</name>
    <name type="common">Filamentous fungus</name>
    <dbReference type="NCBI Taxonomy" id="13706"/>
    <lineage>
        <taxon>Eukaryota</taxon>
        <taxon>Fungi</taxon>
        <taxon>Fungi incertae sedis</taxon>
        <taxon>Mucoromycota</taxon>
        <taxon>Mucoromycotina</taxon>
        <taxon>Mucoromycetes</taxon>
        <taxon>Mucorales</taxon>
        <taxon>Syncephalastraceae</taxon>
        <taxon>Syncephalastrum</taxon>
    </lineage>
</organism>
<keyword evidence="11" id="KW-1185">Reference proteome</keyword>
<dbReference type="PROSITE" id="PS00028">
    <property type="entry name" value="ZINC_FINGER_C2H2_1"/>
    <property type="match status" value="2"/>
</dbReference>
<name>A0A1X2HVF1_SYNRA</name>
<keyword evidence="2" id="KW-0479">Metal-binding</keyword>
<dbReference type="OMA" id="HYILREN"/>
<keyword evidence="3" id="KW-0677">Repeat</keyword>
<dbReference type="GO" id="GO:0005634">
    <property type="term" value="C:nucleus"/>
    <property type="evidence" value="ECO:0007669"/>
    <property type="project" value="UniProtKB-SubCell"/>
</dbReference>
<gene>
    <name evidence="10" type="ORF">BCR43DRAFT_483599</name>
</gene>
<feature type="compositionally biased region" description="Low complexity" evidence="8">
    <location>
        <begin position="14"/>
        <end position="23"/>
    </location>
</feature>
<evidence type="ECO:0000313" key="10">
    <source>
        <dbReference type="EMBL" id="ORZ03575.1"/>
    </source>
</evidence>
<dbReference type="InterPro" id="IPR036236">
    <property type="entry name" value="Znf_C2H2_sf"/>
</dbReference>
<feature type="region of interest" description="Disordered" evidence="8">
    <location>
        <begin position="1"/>
        <end position="71"/>
    </location>
</feature>
<dbReference type="OrthoDB" id="3437960at2759"/>
<feature type="compositionally biased region" description="Low complexity" evidence="8">
    <location>
        <begin position="34"/>
        <end position="56"/>
    </location>
</feature>
<keyword evidence="5" id="KW-0862">Zinc</keyword>
<dbReference type="InterPro" id="IPR048420">
    <property type="entry name" value="Zap1-like_Znf1"/>
</dbReference>
<dbReference type="SMART" id="SM00355">
    <property type="entry name" value="ZnF_C2H2"/>
    <property type="match status" value="3"/>
</dbReference>
<evidence type="ECO:0000256" key="6">
    <source>
        <dbReference type="ARBA" id="ARBA00023242"/>
    </source>
</evidence>
<dbReference type="GO" id="GO:0000981">
    <property type="term" value="F:DNA-binding transcription factor activity, RNA polymerase II-specific"/>
    <property type="evidence" value="ECO:0007669"/>
    <property type="project" value="TreeGrafter"/>
</dbReference>
<proteinExistence type="predicted"/>
<dbReference type="EMBL" id="MCGN01000001">
    <property type="protein sequence ID" value="ORZ03575.1"/>
    <property type="molecule type" value="Genomic_DNA"/>
</dbReference>
<feature type="domain" description="C2H2-type" evidence="9">
    <location>
        <begin position="72"/>
        <end position="102"/>
    </location>
</feature>
<dbReference type="Gene3D" id="3.30.160.60">
    <property type="entry name" value="Classic Zinc Finger"/>
    <property type="match status" value="2"/>
</dbReference>
<evidence type="ECO:0000256" key="5">
    <source>
        <dbReference type="ARBA" id="ARBA00022833"/>
    </source>
</evidence>
<dbReference type="PROSITE" id="PS50157">
    <property type="entry name" value="ZINC_FINGER_C2H2_2"/>
    <property type="match status" value="3"/>
</dbReference>
<dbReference type="Pfam" id="PF21816">
    <property type="entry name" value="Zap1_zf1"/>
    <property type="match status" value="1"/>
</dbReference>
<dbReference type="Pfam" id="PF24237">
    <property type="entry name" value="INO80E"/>
    <property type="match status" value="1"/>
</dbReference>
<dbReference type="InterPro" id="IPR043359">
    <property type="entry name" value="GLI-like"/>
</dbReference>
<evidence type="ECO:0000313" key="11">
    <source>
        <dbReference type="Proteomes" id="UP000242180"/>
    </source>
</evidence>
<dbReference type="FunFam" id="3.30.160.60:FF:002343">
    <property type="entry name" value="Zinc finger protein 33A"/>
    <property type="match status" value="1"/>
</dbReference>
<dbReference type="Proteomes" id="UP000242180">
    <property type="component" value="Unassembled WGS sequence"/>
</dbReference>
<dbReference type="AlphaFoldDB" id="A0A1X2HVF1"/>
<dbReference type="FunCoup" id="A0A1X2HVF1">
    <property type="interactions" value="195"/>
</dbReference>
<evidence type="ECO:0000256" key="1">
    <source>
        <dbReference type="ARBA" id="ARBA00004123"/>
    </source>
</evidence>
<dbReference type="InterPro" id="IPR013087">
    <property type="entry name" value="Znf_C2H2_type"/>
</dbReference>
<sequence>MATVSSMLRSDDNPPSSSSQSQPALSTEPPIPQPSQQQQQQQEQQQGQQEQSSEEPIATALPPPTKTDSQALSCRWKDCTRTFPDHESLKTHLSEDHIGWQRTEYFCEWTNCGRYGVKCHNRFALMMHLRIHTGEKPYECTEPGCGQRFPRQDALMRHKRAEHNVDPELKRQASQGKDMLPKKRRKSPSPASSDELSTLGSQRAKYKLAKAKLHYILRENEMLHDEWQTMNKRLKRLQTERKVLLDALMGSDDEDEENMEIRATQKRRMEEFSSPSDDEDSSSQQQQPQSQQ</sequence>
<comment type="subcellular location">
    <subcellularLocation>
        <location evidence="1">Nucleus</location>
    </subcellularLocation>
</comment>
<dbReference type="PANTHER" id="PTHR45718:SF4">
    <property type="entry name" value="TRANSCRIPTIONAL ACTIVATOR CUBITUS INTERRUPTUS"/>
    <property type="match status" value="1"/>
</dbReference>
<evidence type="ECO:0000256" key="2">
    <source>
        <dbReference type="ARBA" id="ARBA00022723"/>
    </source>
</evidence>
<accession>A0A1X2HVF1</accession>
<evidence type="ECO:0000256" key="8">
    <source>
        <dbReference type="SAM" id="MobiDB-lite"/>
    </source>
</evidence>
<feature type="region of interest" description="Disordered" evidence="8">
    <location>
        <begin position="247"/>
        <end position="292"/>
    </location>
</feature>
<dbReference type="GO" id="GO:0000978">
    <property type="term" value="F:RNA polymerase II cis-regulatory region sequence-specific DNA binding"/>
    <property type="evidence" value="ECO:0007669"/>
    <property type="project" value="TreeGrafter"/>
</dbReference>
<dbReference type="SUPFAM" id="SSF57667">
    <property type="entry name" value="beta-beta-alpha zinc fingers"/>
    <property type="match status" value="2"/>
</dbReference>
<reference evidence="10 11" key="1">
    <citation type="submission" date="2016-07" db="EMBL/GenBank/DDBJ databases">
        <title>Pervasive Adenine N6-methylation of Active Genes in Fungi.</title>
        <authorList>
            <consortium name="DOE Joint Genome Institute"/>
            <person name="Mondo S.J."/>
            <person name="Dannebaum R.O."/>
            <person name="Kuo R.C."/>
            <person name="Labutti K."/>
            <person name="Haridas S."/>
            <person name="Kuo A."/>
            <person name="Salamov A."/>
            <person name="Ahrendt S.R."/>
            <person name="Lipzen A."/>
            <person name="Sullivan W."/>
            <person name="Andreopoulos W.B."/>
            <person name="Clum A."/>
            <person name="Lindquist E."/>
            <person name="Daum C."/>
            <person name="Ramamoorthy G.K."/>
            <person name="Gryganskyi A."/>
            <person name="Culley D."/>
            <person name="Magnuson J.K."/>
            <person name="James T.Y."/>
            <person name="O'Malley M.A."/>
            <person name="Stajich J.E."/>
            <person name="Spatafora J.W."/>
            <person name="Visel A."/>
            <person name="Grigoriev I.V."/>
        </authorList>
    </citation>
    <scope>NUCLEOTIDE SEQUENCE [LARGE SCALE GENOMIC DNA]</scope>
    <source>
        <strain evidence="10 11">NRRL 2496</strain>
    </source>
</reference>
<dbReference type="Pfam" id="PF00096">
    <property type="entry name" value="zf-C2H2"/>
    <property type="match status" value="1"/>
</dbReference>
<feature type="region of interest" description="Disordered" evidence="8">
    <location>
        <begin position="161"/>
        <end position="200"/>
    </location>
</feature>
<feature type="domain" description="C2H2-type" evidence="9">
    <location>
        <begin position="110"/>
        <end position="137"/>
    </location>
</feature>
<feature type="domain" description="C2H2-type" evidence="9">
    <location>
        <begin position="138"/>
        <end position="168"/>
    </location>
</feature>
<feature type="compositionally biased region" description="Basic and acidic residues" evidence="8">
    <location>
        <begin position="161"/>
        <end position="171"/>
    </location>
</feature>
<evidence type="ECO:0000256" key="3">
    <source>
        <dbReference type="ARBA" id="ARBA00022737"/>
    </source>
</evidence>
<evidence type="ECO:0000259" key="9">
    <source>
        <dbReference type="PROSITE" id="PS50157"/>
    </source>
</evidence>
<comment type="caution">
    <text evidence="10">The sequence shown here is derived from an EMBL/GenBank/DDBJ whole genome shotgun (WGS) entry which is preliminary data.</text>
</comment>
<dbReference type="GO" id="GO:0008270">
    <property type="term" value="F:zinc ion binding"/>
    <property type="evidence" value="ECO:0007669"/>
    <property type="project" value="UniProtKB-KW"/>
</dbReference>
<protein>
    <recommendedName>
        <fullName evidence="9">C2H2-type domain-containing protein</fullName>
    </recommendedName>
</protein>
<feature type="compositionally biased region" description="Low complexity" evidence="8">
    <location>
        <begin position="282"/>
        <end position="292"/>
    </location>
</feature>
<keyword evidence="6" id="KW-0539">Nucleus</keyword>
<evidence type="ECO:0000256" key="4">
    <source>
        <dbReference type="ARBA" id="ARBA00022771"/>
    </source>
</evidence>
<evidence type="ECO:0000256" key="7">
    <source>
        <dbReference type="PROSITE-ProRule" id="PRU00042"/>
    </source>
</evidence>
<dbReference type="STRING" id="13706.A0A1X2HVF1"/>
<dbReference type="InterPro" id="IPR056515">
    <property type="entry name" value="INO80E_N"/>
</dbReference>
<dbReference type="PANTHER" id="PTHR45718">
    <property type="entry name" value="TRANSCRIPTIONAL ACTIVATOR CUBITUS INTERRUPTUS"/>
    <property type="match status" value="1"/>
</dbReference>